<name>A0A4Y7Q0V3_9AGAM</name>
<feature type="compositionally biased region" description="Low complexity" evidence="1">
    <location>
        <begin position="67"/>
        <end position="78"/>
    </location>
</feature>
<gene>
    <name evidence="2" type="ORF">BD410DRAFT_321895</name>
</gene>
<keyword evidence="3" id="KW-1185">Reference proteome</keyword>
<dbReference type="STRING" id="50990.A0A4Y7Q0V3"/>
<dbReference type="EMBL" id="ML170184">
    <property type="protein sequence ID" value="TDL20961.1"/>
    <property type="molecule type" value="Genomic_DNA"/>
</dbReference>
<evidence type="ECO:0000256" key="1">
    <source>
        <dbReference type="SAM" id="MobiDB-lite"/>
    </source>
</evidence>
<feature type="compositionally biased region" description="Low complexity" evidence="1">
    <location>
        <begin position="172"/>
        <end position="198"/>
    </location>
</feature>
<evidence type="ECO:0000313" key="3">
    <source>
        <dbReference type="Proteomes" id="UP000294933"/>
    </source>
</evidence>
<sequence>MPLLAIFGKKHKTKQPIATSTTSSKTSISHDDHDLESTEDYIFSPPAAHTPTVSNGSIATSYFESQTATKTVKAPTTPLSAPTSRLRFPFRRKQTSPPKSPLNDSFEARLGASARSEADLEHALRPPPPRASIFSAYEGGAPRSHSSQSLPESRTSPSRPGLSPHQNSDPRTSSFTSVSGSASPSVSASASASASASGSGSGSGSGAATKSSTSIFSWTRERTKSKPSKPSPHPTPATISTSSPTLAPPLPGDSFNLKSFRHVRPESPAERAGTPPSSFGPTTATASSPSSPYDTPIAQPRPRGSSVASDSSQRISVAAFREAQARRSATNLNNPSPSPGKRPISLVDSLRASTPTPPPRPPRAPGPPVPPAPGRSATAPVVTTSPSTFANSAKVKGKANAKGKGKAKVIATPSSSEDEEEGSSGSNYSEDEEAEDTETRRGKGAKLGRQRTITQRTRSDLGHYMQGSSTGAGVSGRSDVGHGSSPYRQSPSSRSEHGHGHGNGNGNANGHARFSSSRSEHGHGSSSSSSRPPHPRSPPLVSFDTPPFHSNTSGGSGALLDE</sequence>
<dbReference type="AlphaFoldDB" id="A0A4Y7Q0V3"/>
<feature type="compositionally biased region" description="Basic residues" evidence="1">
    <location>
        <begin position="395"/>
        <end position="407"/>
    </location>
</feature>
<feature type="compositionally biased region" description="Pro residues" evidence="1">
    <location>
        <begin position="355"/>
        <end position="373"/>
    </location>
</feature>
<organism evidence="2 3">
    <name type="scientific">Rickenella mellea</name>
    <dbReference type="NCBI Taxonomy" id="50990"/>
    <lineage>
        <taxon>Eukaryota</taxon>
        <taxon>Fungi</taxon>
        <taxon>Dikarya</taxon>
        <taxon>Basidiomycota</taxon>
        <taxon>Agaricomycotina</taxon>
        <taxon>Agaricomycetes</taxon>
        <taxon>Hymenochaetales</taxon>
        <taxon>Rickenellaceae</taxon>
        <taxon>Rickenella</taxon>
    </lineage>
</organism>
<reference evidence="2 3" key="1">
    <citation type="submission" date="2018-06" db="EMBL/GenBank/DDBJ databases">
        <title>A transcriptomic atlas of mushroom development highlights an independent origin of complex multicellularity.</title>
        <authorList>
            <consortium name="DOE Joint Genome Institute"/>
            <person name="Krizsan K."/>
            <person name="Almasi E."/>
            <person name="Merenyi Z."/>
            <person name="Sahu N."/>
            <person name="Viragh M."/>
            <person name="Koszo T."/>
            <person name="Mondo S."/>
            <person name="Kiss B."/>
            <person name="Balint B."/>
            <person name="Kues U."/>
            <person name="Barry K."/>
            <person name="Hegedus J.C."/>
            <person name="Henrissat B."/>
            <person name="Johnson J."/>
            <person name="Lipzen A."/>
            <person name="Ohm R."/>
            <person name="Nagy I."/>
            <person name="Pangilinan J."/>
            <person name="Yan J."/>
            <person name="Xiong Y."/>
            <person name="Grigoriev I.V."/>
            <person name="Hibbett D.S."/>
            <person name="Nagy L.G."/>
        </authorList>
    </citation>
    <scope>NUCLEOTIDE SEQUENCE [LARGE SCALE GENOMIC DNA]</scope>
    <source>
        <strain evidence="2 3">SZMC22713</strain>
    </source>
</reference>
<feature type="region of interest" description="Disordered" evidence="1">
    <location>
        <begin position="1"/>
        <end position="562"/>
    </location>
</feature>
<proteinExistence type="predicted"/>
<dbReference type="VEuPathDB" id="FungiDB:BD410DRAFT_321895"/>
<accession>A0A4Y7Q0V3</accession>
<feature type="compositionally biased region" description="Polar residues" evidence="1">
    <location>
        <begin position="144"/>
        <end position="171"/>
    </location>
</feature>
<protein>
    <submittedName>
        <fullName evidence="2">Uncharacterized protein</fullName>
    </submittedName>
</protein>
<feature type="compositionally biased region" description="Low complexity" evidence="1">
    <location>
        <begin position="274"/>
        <end position="296"/>
    </location>
</feature>
<dbReference type="Proteomes" id="UP000294933">
    <property type="component" value="Unassembled WGS sequence"/>
</dbReference>
<dbReference type="OrthoDB" id="2687738at2759"/>
<feature type="compositionally biased region" description="Polar residues" evidence="1">
    <location>
        <begin position="306"/>
        <end position="315"/>
    </location>
</feature>
<feature type="compositionally biased region" description="Polar residues" evidence="1">
    <location>
        <begin position="51"/>
        <end position="66"/>
    </location>
</feature>
<feature type="compositionally biased region" description="Low complexity" evidence="1">
    <location>
        <begin position="484"/>
        <end position="493"/>
    </location>
</feature>
<feature type="compositionally biased region" description="Low complexity" evidence="1">
    <location>
        <begin position="508"/>
        <end position="517"/>
    </location>
</feature>
<feature type="compositionally biased region" description="Low complexity" evidence="1">
    <location>
        <begin position="236"/>
        <end position="245"/>
    </location>
</feature>
<evidence type="ECO:0000313" key="2">
    <source>
        <dbReference type="EMBL" id="TDL20961.1"/>
    </source>
</evidence>